<dbReference type="Gene3D" id="2.30.30.110">
    <property type="match status" value="1"/>
</dbReference>
<dbReference type="GO" id="GO:0003677">
    <property type="term" value="F:DNA binding"/>
    <property type="evidence" value="ECO:0007669"/>
    <property type="project" value="InterPro"/>
</dbReference>
<proteinExistence type="inferred from homology"/>
<accession>A0A895XTY4</accession>
<evidence type="ECO:0000313" key="3">
    <source>
        <dbReference type="EMBL" id="QSB06933.1"/>
    </source>
</evidence>
<keyword evidence="2" id="KW-1277">Toxin-antitoxin system</keyword>
<dbReference type="EMBL" id="CP070496">
    <property type="protein sequence ID" value="QSB06933.1"/>
    <property type="molecule type" value="Genomic_DNA"/>
</dbReference>
<dbReference type="AlphaFoldDB" id="A0A895XTY4"/>
<keyword evidence="4" id="KW-1185">Reference proteome</keyword>
<dbReference type="Pfam" id="PF02452">
    <property type="entry name" value="PemK_toxin"/>
    <property type="match status" value="1"/>
</dbReference>
<dbReference type="SUPFAM" id="SSF50118">
    <property type="entry name" value="Cell growth inhibitor/plasmid maintenance toxic component"/>
    <property type="match status" value="1"/>
</dbReference>
<protein>
    <submittedName>
        <fullName evidence="3">Type II toxin-antitoxin system PemK/MazF family toxin</fullName>
    </submittedName>
</protein>
<dbReference type="InterPro" id="IPR011067">
    <property type="entry name" value="Plasmid_toxin/cell-grow_inhib"/>
</dbReference>
<dbReference type="KEGG" id="nav:JQS30_02915"/>
<reference evidence="3" key="1">
    <citation type="submission" date="2021-02" db="EMBL/GenBank/DDBJ databases">
        <title>Natronoglycomyces albus gen. nov., sp. nov, a haloalkaliphilic actinobacterium from a soda solonchak soil.</title>
        <authorList>
            <person name="Sorokin D.Y."/>
            <person name="Khijniak T.V."/>
            <person name="Zakharycheva A.P."/>
            <person name="Boueva O.V."/>
            <person name="Ariskina E.V."/>
            <person name="Hahnke R.L."/>
            <person name="Bunk B."/>
            <person name="Sproer C."/>
            <person name="Schumann P."/>
            <person name="Evtushenko L.I."/>
            <person name="Kublanov I.V."/>
        </authorList>
    </citation>
    <scope>NUCLEOTIDE SEQUENCE</scope>
    <source>
        <strain evidence="3">DSM 106290</strain>
    </source>
</reference>
<name>A0A895XTY4_9ACTN</name>
<organism evidence="3 4">
    <name type="scientific">Natronoglycomyces albus</name>
    <dbReference type="NCBI Taxonomy" id="2811108"/>
    <lineage>
        <taxon>Bacteria</taxon>
        <taxon>Bacillati</taxon>
        <taxon>Actinomycetota</taxon>
        <taxon>Actinomycetes</taxon>
        <taxon>Glycomycetales</taxon>
        <taxon>Glycomycetaceae</taxon>
        <taxon>Natronoglycomyces</taxon>
    </lineage>
</organism>
<comment type="similarity">
    <text evidence="1">Belongs to the PemK/MazF family.</text>
</comment>
<dbReference type="InterPro" id="IPR003477">
    <property type="entry name" value="PemK-like"/>
</dbReference>
<gene>
    <name evidence="3" type="ORF">JQS30_02915</name>
</gene>
<evidence type="ECO:0000256" key="2">
    <source>
        <dbReference type="ARBA" id="ARBA00022649"/>
    </source>
</evidence>
<evidence type="ECO:0000313" key="4">
    <source>
        <dbReference type="Proteomes" id="UP000662939"/>
    </source>
</evidence>
<dbReference type="Proteomes" id="UP000662939">
    <property type="component" value="Chromosome"/>
</dbReference>
<evidence type="ECO:0000256" key="1">
    <source>
        <dbReference type="ARBA" id="ARBA00007521"/>
    </source>
</evidence>
<sequence>MIRGAVYPIDVGDAKQRGKLLGLVLSLQRDGWSTVTVLPTSTRARESIFRPALEVAGQQTVVMIDQIRTIDTRFVVGEMVDFIVGGDRERVEYALARYLGLPLL</sequence>